<gene>
    <name evidence="3" type="ORF">LSCM1_02692</name>
</gene>
<dbReference type="RefSeq" id="XP_067175644.1">
    <property type="nucleotide sequence ID" value="XM_067320269.1"/>
</dbReference>
<keyword evidence="2" id="KW-0812">Transmembrane</keyword>
<keyword evidence="4" id="KW-1185">Reference proteome</keyword>
<protein>
    <submittedName>
        <fullName evidence="3">Uncharacterized protein</fullName>
    </submittedName>
</protein>
<keyword evidence="2" id="KW-1133">Transmembrane helix</keyword>
<evidence type="ECO:0000256" key="1">
    <source>
        <dbReference type="SAM" id="MobiDB-lite"/>
    </source>
</evidence>
<evidence type="ECO:0000256" key="2">
    <source>
        <dbReference type="SAM" id="Phobius"/>
    </source>
</evidence>
<dbReference type="GeneID" id="92512781"/>
<reference evidence="4" key="1">
    <citation type="journal article" date="2021" name="Microbiol. Resour. Announc.">
        <title>LGAAP: Leishmaniinae Genome Assembly and Annotation Pipeline.</title>
        <authorList>
            <person name="Almutairi H."/>
            <person name="Urbaniak M.D."/>
            <person name="Bates M.D."/>
            <person name="Jariyapan N."/>
            <person name="Kwakye-Nuako G."/>
            <person name="Thomaz-Soccol V."/>
            <person name="Al-Salem W.S."/>
            <person name="Dillon R.J."/>
            <person name="Bates P.A."/>
            <person name="Gatherer D."/>
        </authorList>
    </citation>
    <scope>NUCLEOTIDE SEQUENCE [LARGE SCALE GENOMIC DNA]</scope>
</reference>
<sequence length="633" mass="66146">MATLKDGRFLFIHADRHHLLLEQHVKTAAGSPSSTTVPTTAAEKGNAAATPSSTSSFASQLVYGGVVHAFAMNAAQSHIAMVCPRGSAAAASATPGHLREDGANTVLRLFSFARSEVGELIDELVTVEACGVVWVGNRHLALEVHRPREGASGEATVCSPSSHPSSAPSTSTILIEVTKAPERLKWVRHDHAAASPVPAPGSVLCDIHAGKQSLRFWDLQKGKVTRECALPNRRCRHGKARTAVATCSDGPFLFVVNDDWTVHGFHVKKRVARELKPMLSQFESQSVNIANNRASNAKVSEANDEGQEAAEEGEGKESPTPPQPAKMPAPARELAHPRLFACAVSDTQVLLALQGSSTVLQCACGPNGSHDDEWTVVAKMRLPRRLQASCEVVGLSARGCLVRQYELVEGGSQQSTAATPSDARAGASSSGQKTVAYFVVPLEMKATGKAAVELAVAPLTVKTLCGSSGTTEGSAAATKGDTAEEKREATEAAELASETSRQGRKRKRKKKSAASTAATASGDAAAPKASSAATGTSIHDTHNEEAGRGPRNGAGLRLQCAVGRLLVHAGIGRKDQFPDAFAIGVATDGVDSAAVAATAPQARGRDWYSTDVLMTAGGLVLGTVLGVLVMRRL</sequence>
<feature type="compositionally biased region" description="Low complexity" evidence="1">
    <location>
        <begin position="513"/>
        <end position="537"/>
    </location>
</feature>
<dbReference type="OrthoDB" id="273569at2759"/>
<feature type="compositionally biased region" description="Acidic residues" evidence="1">
    <location>
        <begin position="302"/>
        <end position="314"/>
    </location>
</feature>
<dbReference type="Proteomes" id="UP000673552">
    <property type="component" value="Unassembled WGS sequence"/>
</dbReference>
<accession>A0A836G7C7</accession>
<feature type="region of interest" description="Disordered" evidence="1">
    <location>
        <begin position="467"/>
        <end position="552"/>
    </location>
</feature>
<feature type="transmembrane region" description="Helical" evidence="2">
    <location>
        <begin position="612"/>
        <end position="630"/>
    </location>
</feature>
<dbReference type="AlphaFoldDB" id="A0A836G7C7"/>
<proteinExistence type="predicted"/>
<evidence type="ECO:0000313" key="3">
    <source>
        <dbReference type="EMBL" id="KAG5469471.1"/>
    </source>
</evidence>
<name>A0A836G7C7_9TRYP</name>
<feature type="region of interest" description="Disordered" evidence="1">
    <location>
        <begin position="27"/>
        <end position="53"/>
    </location>
</feature>
<feature type="region of interest" description="Disordered" evidence="1">
    <location>
        <begin position="293"/>
        <end position="332"/>
    </location>
</feature>
<reference evidence="4" key="2">
    <citation type="journal article" date="2021" name="Sci. Data">
        <title>Chromosome-scale genome sequencing, assembly and annotation of six genomes from subfamily Leishmaniinae.</title>
        <authorList>
            <person name="Almutairi H."/>
            <person name="Urbaniak M.D."/>
            <person name="Bates M.D."/>
            <person name="Jariyapan N."/>
            <person name="Kwakye-Nuako G."/>
            <person name="Thomaz Soccol V."/>
            <person name="Al-Salem W.S."/>
            <person name="Dillon R.J."/>
            <person name="Bates P.A."/>
            <person name="Gatherer D."/>
        </authorList>
    </citation>
    <scope>NUCLEOTIDE SEQUENCE [LARGE SCALE GENOMIC DNA]</scope>
</reference>
<organism evidence="3 4">
    <name type="scientific">Leishmania martiniquensis</name>
    <dbReference type="NCBI Taxonomy" id="1580590"/>
    <lineage>
        <taxon>Eukaryota</taxon>
        <taxon>Discoba</taxon>
        <taxon>Euglenozoa</taxon>
        <taxon>Kinetoplastea</taxon>
        <taxon>Metakinetoplastina</taxon>
        <taxon>Trypanosomatida</taxon>
        <taxon>Trypanosomatidae</taxon>
        <taxon>Leishmaniinae</taxon>
        <taxon>Leishmania</taxon>
    </lineage>
</organism>
<feature type="compositionally biased region" description="Basic and acidic residues" evidence="1">
    <location>
        <begin position="481"/>
        <end position="490"/>
    </location>
</feature>
<feature type="compositionally biased region" description="Basic and acidic residues" evidence="1">
    <location>
        <begin position="539"/>
        <end position="548"/>
    </location>
</feature>
<keyword evidence="2" id="KW-0472">Membrane</keyword>
<evidence type="ECO:0000313" key="4">
    <source>
        <dbReference type="Proteomes" id="UP000673552"/>
    </source>
</evidence>
<feature type="compositionally biased region" description="Basic residues" evidence="1">
    <location>
        <begin position="502"/>
        <end position="512"/>
    </location>
</feature>
<comment type="caution">
    <text evidence="3">The sequence shown here is derived from an EMBL/GenBank/DDBJ whole genome shotgun (WGS) entry which is preliminary data.</text>
</comment>
<dbReference type="EMBL" id="JAFEUZ010000033">
    <property type="protein sequence ID" value="KAG5469471.1"/>
    <property type="molecule type" value="Genomic_DNA"/>
</dbReference>
<dbReference type="KEGG" id="lmat:92512781"/>